<accession>A0ABY6DDE0</accession>
<feature type="signal peptide" evidence="1">
    <location>
        <begin position="1"/>
        <end position="24"/>
    </location>
</feature>
<gene>
    <name evidence="2" type="ORF">N7U68_05375</name>
</gene>
<name>A0ABY6DDE0_9RHOB</name>
<protein>
    <recommendedName>
        <fullName evidence="4">Lipoprotein</fullName>
    </recommendedName>
</protein>
<dbReference type="Proteomes" id="UP001064087">
    <property type="component" value="Chromosome"/>
</dbReference>
<proteinExistence type="predicted"/>
<organism evidence="2 3">
    <name type="scientific">Roseovarius pelagicus</name>
    <dbReference type="NCBI Taxonomy" id="2980108"/>
    <lineage>
        <taxon>Bacteria</taxon>
        <taxon>Pseudomonadati</taxon>
        <taxon>Pseudomonadota</taxon>
        <taxon>Alphaproteobacteria</taxon>
        <taxon>Rhodobacterales</taxon>
        <taxon>Roseobacteraceae</taxon>
        <taxon>Roseovarius</taxon>
    </lineage>
</organism>
<reference evidence="2" key="1">
    <citation type="submission" date="2022-10" db="EMBL/GenBank/DDBJ databases">
        <title>Roseovarius pelagicus sp. nov., isolated from Arctic seawater.</title>
        <authorList>
            <person name="Hong Y.W."/>
            <person name="Hwang C.Y."/>
        </authorList>
    </citation>
    <scope>NUCLEOTIDE SEQUENCE</scope>
    <source>
        <strain evidence="2">HL-MP18</strain>
    </source>
</reference>
<evidence type="ECO:0000256" key="1">
    <source>
        <dbReference type="SAM" id="SignalP"/>
    </source>
</evidence>
<feature type="chain" id="PRO_5046368719" description="Lipoprotein" evidence="1">
    <location>
        <begin position="25"/>
        <end position="69"/>
    </location>
</feature>
<sequence>MRQYLKISGAALALLGLVACGDTAGEQAIIGGAAGAGTAAVLNTNILTGAAVGAAGNTIFCQTNPGKCS</sequence>
<evidence type="ECO:0000313" key="3">
    <source>
        <dbReference type="Proteomes" id="UP001064087"/>
    </source>
</evidence>
<evidence type="ECO:0000313" key="2">
    <source>
        <dbReference type="EMBL" id="UXX84085.1"/>
    </source>
</evidence>
<keyword evidence="1" id="KW-0732">Signal</keyword>
<dbReference type="EMBL" id="CP106738">
    <property type="protein sequence ID" value="UXX84085.1"/>
    <property type="molecule type" value="Genomic_DNA"/>
</dbReference>
<evidence type="ECO:0008006" key="4">
    <source>
        <dbReference type="Google" id="ProtNLM"/>
    </source>
</evidence>
<keyword evidence="3" id="KW-1185">Reference proteome</keyword>
<dbReference type="RefSeq" id="WP_165197496.1">
    <property type="nucleotide sequence ID" value="NZ_CP106738.1"/>
</dbReference>
<dbReference type="PROSITE" id="PS51257">
    <property type="entry name" value="PROKAR_LIPOPROTEIN"/>
    <property type="match status" value="1"/>
</dbReference>